<dbReference type="PATRIC" id="fig|1076.23.peg.1055"/>
<accession>A0A0D7EZW9</accession>
<gene>
    <name evidence="1" type="ORF">OO17_08715</name>
</gene>
<name>A0A0D7EZW9_RHOPL</name>
<evidence type="ECO:0000313" key="2">
    <source>
        <dbReference type="Proteomes" id="UP000032515"/>
    </source>
</evidence>
<dbReference type="AlphaFoldDB" id="A0A0D7EZW9"/>
<evidence type="ECO:0000313" key="1">
    <source>
        <dbReference type="EMBL" id="KIZ44997.1"/>
    </source>
</evidence>
<organism evidence="1 2">
    <name type="scientific">Rhodopseudomonas palustris</name>
    <dbReference type="NCBI Taxonomy" id="1076"/>
    <lineage>
        <taxon>Bacteria</taxon>
        <taxon>Pseudomonadati</taxon>
        <taxon>Pseudomonadota</taxon>
        <taxon>Alphaproteobacteria</taxon>
        <taxon>Hyphomicrobiales</taxon>
        <taxon>Nitrobacteraceae</taxon>
        <taxon>Rhodopseudomonas</taxon>
    </lineage>
</organism>
<comment type="caution">
    <text evidence="1">The sequence shown here is derived from an EMBL/GenBank/DDBJ whole genome shotgun (WGS) entry which is preliminary data.</text>
</comment>
<sequence length="78" mass="8899">MKSKSLASPRCRSVESPQIASNRGLVAHRLHNSTGRSEQLRIAFVHNHRITERIRPAVIAFATFELIIWFEPTVPHLD</sequence>
<reference evidence="1 2" key="1">
    <citation type="submission" date="2014-11" db="EMBL/GenBank/DDBJ databases">
        <title>Genomics and ecophysiology of heterotrophic nitrogen fixing bacteria isolated from estuarine surface water.</title>
        <authorList>
            <person name="Bentzon-Tilia M."/>
            <person name="Severin I."/>
            <person name="Hansen L.H."/>
            <person name="Riemann L."/>
        </authorList>
    </citation>
    <scope>NUCLEOTIDE SEQUENCE [LARGE SCALE GENOMIC DNA]</scope>
    <source>
        <strain evidence="1 2">BAL398</strain>
    </source>
</reference>
<proteinExistence type="predicted"/>
<protein>
    <submittedName>
        <fullName evidence="1">Uncharacterized protein</fullName>
    </submittedName>
</protein>
<dbReference type="Proteomes" id="UP000032515">
    <property type="component" value="Unassembled WGS sequence"/>
</dbReference>
<dbReference type="EMBL" id="JXXE01000169">
    <property type="protein sequence ID" value="KIZ44997.1"/>
    <property type="molecule type" value="Genomic_DNA"/>
</dbReference>